<dbReference type="Gene3D" id="3.20.20.220">
    <property type="match status" value="1"/>
</dbReference>
<gene>
    <name evidence="7" type="ORF">H2201_009001</name>
</gene>
<organism evidence="7 8">
    <name type="scientific">Coniosporium apollinis</name>
    <dbReference type="NCBI Taxonomy" id="61459"/>
    <lineage>
        <taxon>Eukaryota</taxon>
        <taxon>Fungi</taxon>
        <taxon>Dikarya</taxon>
        <taxon>Ascomycota</taxon>
        <taxon>Pezizomycotina</taxon>
        <taxon>Dothideomycetes</taxon>
        <taxon>Dothideomycetes incertae sedis</taxon>
        <taxon>Coniosporium</taxon>
    </lineage>
</organism>
<name>A0ABQ9NGR9_9PEZI</name>
<evidence type="ECO:0000256" key="3">
    <source>
        <dbReference type="ARBA" id="ARBA00023002"/>
    </source>
</evidence>
<feature type="domain" description="Proline dehydrogenase" evidence="6">
    <location>
        <begin position="8"/>
        <end position="241"/>
    </location>
</feature>
<evidence type="ECO:0000259" key="6">
    <source>
        <dbReference type="Pfam" id="PF01619"/>
    </source>
</evidence>
<keyword evidence="5" id="KW-0285">Flavoprotein</keyword>
<dbReference type="PANTHER" id="PTHR13914:SF0">
    <property type="entry name" value="PROLINE DEHYDROGENASE 1, MITOCHONDRIAL"/>
    <property type="match status" value="1"/>
</dbReference>
<dbReference type="SUPFAM" id="SSF51730">
    <property type="entry name" value="FAD-linked oxidoreductase"/>
    <property type="match status" value="2"/>
</dbReference>
<protein>
    <recommendedName>
        <fullName evidence="2 5">Proline dehydrogenase</fullName>
        <ecNumber evidence="2 5">1.5.5.2</ecNumber>
    </recommendedName>
</protein>
<evidence type="ECO:0000313" key="7">
    <source>
        <dbReference type="EMBL" id="KAJ9654417.1"/>
    </source>
</evidence>
<keyword evidence="5" id="KW-0274">FAD</keyword>
<dbReference type="InterPro" id="IPR015659">
    <property type="entry name" value="Proline_oxidase"/>
</dbReference>
<dbReference type="InterPro" id="IPR029041">
    <property type="entry name" value="FAD-linked_oxidoreductase-like"/>
</dbReference>
<comment type="function">
    <text evidence="5">Converts proline to delta-1-pyrroline-5-carboxylate.</text>
</comment>
<keyword evidence="4 5" id="KW-0642">Proline metabolism</keyword>
<accession>A0ABQ9NGR9</accession>
<keyword evidence="8" id="KW-1185">Reference proteome</keyword>
<keyword evidence="3 5" id="KW-0560">Oxidoreductase</keyword>
<dbReference type="InterPro" id="IPR002872">
    <property type="entry name" value="Proline_DH_dom"/>
</dbReference>
<reference evidence="7" key="1">
    <citation type="submission" date="2022-10" db="EMBL/GenBank/DDBJ databases">
        <title>Culturing micro-colonial fungi from biological soil crusts in the Mojave desert and describing Neophaeococcomyces mojavensis, and introducing the new genera and species Taxawa tesnikishii.</title>
        <authorList>
            <person name="Kurbessoian T."/>
            <person name="Stajich J.E."/>
        </authorList>
    </citation>
    <scope>NUCLEOTIDE SEQUENCE</scope>
    <source>
        <strain evidence="7">TK_1</strain>
    </source>
</reference>
<comment type="caution">
    <text evidence="7">The sequence shown here is derived from an EMBL/GenBank/DDBJ whole genome shotgun (WGS) entry which is preliminary data.</text>
</comment>
<dbReference type="Proteomes" id="UP001172684">
    <property type="component" value="Unassembled WGS sequence"/>
</dbReference>
<evidence type="ECO:0000256" key="1">
    <source>
        <dbReference type="ARBA" id="ARBA00005869"/>
    </source>
</evidence>
<dbReference type="PANTHER" id="PTHR13914">
    <property type="entry name" value="PROLINE OXIDASE"/>
    <property type="match status" value="1"/>
</dbReference>
<comment type="similarity">
    <text evidence="1 5">Belongs to the proline oxidase family.</text>
</comment>
<dbReference type="EC" id="1.5.5.2" evidence="2 5"/>
<evidence type="ECO:0000256" key="4">
    <source>
        <dbReference type="ARBA" id="ARBA00023062"/>
    </source>
</evidence>
<evidence type="ECO:0000256" key="5">
    <source>
        <dbReference type="RuleBase" id="RU364054"/>
    </source>
</evidence>
<comment type="catalytic activity">
    <reaction evidence="5">
        <text>L-proline + a quinone = (S)-1-pyrroline-5-carboxylate + a quinol + H(+)</text>
        <dbReference type="Rhea" id="RHEA:23784"/>
        <dbReference type="ChEBI" id="CHEBI:15378"/>
        <dbReference type="ChEBI" id="CHEBI:17388"/>
        <dbReference type="ChEBI" id="CHEBI:24646"/>
        <dbReference type="ChEBI" id="CHEBI:60039"/>
        <dbReference type="ChEBI" id="CHEBI:132124"/>
        <dbReference type="EC" id="1.5.5.2"/>
    </reaction>
</comment>
<dbReference type="Pfam" id="PF01619">
    <property type="entry name" value="Pro_dh"/>
    <property type="match status" value="1"/>
</dbReference>
<comment type="cofactor">
    <cofactor evidence="5">
        <name>FAD</name>
        <dbReference type="ChEBI" id="CHEBI:57692"/>
    </cofactor>
</comment>
<sequence>MSTFNRHGRAYVFNTYQMYLKFNIDKIKRHLQYSANQSYTLGLKLVRGAYLHTERNRRLIHDTKQETDNAFDSAVRFLLDGPTEDQANAIVVDNISSSQQQPQAHDWSAELMLATHNAESIQKAVSLYLKDGPSKDRLTNDEFEKAPGVRSLTFAQLMGMADEVSFKIVSQISGAIQEAGSLAERRPTIHSSNPSSLKTSTDTVDEFPLIGVYKYTVWGTFKECLLYMLRRAEENKDSVTRSRGSAVAILRELIRRALFPAAK</sequence>
<evidence type="ECO:0000256" key="2">
    <source>
        <dbReference type="ARBA" id="ARBA00012695"/>
    </source>
</evidence>
<dbReference type="EMBL" id="JAPDRL010000237">
    <property type="protein sequence ID" value="KAJ9654417.1"/>
    <property type="molecule type" value="Genomic_DNA"/>
</dbReference>
<proteinExistence type="inferred from homology"/>
<evidence type="ECO:0000313" key="8">
    <source>
        <dbReference type="Proteomes" id="UP001172684"/>
    </source>
</evidence>